<dbReference type="Gene3D" id="3.40.50.300">
    <property type="entry name" value="P-loop containing nucleotide triphosphate hydrolases"/>
    <property type="match status" value="1"/>
</dbReference>
<protein>
    <recommendedName>
        <fullName evidence="3 13">DNA replication and repair protein RecF</fullName>
    </recommendedName>
</protein>
<comment type="function">
    <text evidence="12 13 14">The RecF protein is involved in DNA metabolism; it is required for DNA replication and normal SOS inducibility. RecF binds preferentially to single-stranded, linear DNA. It also seems to bind ATP.</text>
</comment>
<keyword evidence="5 13" id="KW-0235">DNA replication</keyword>
<sequence>MKLKTLQLENYRNYEEVTLECHPDVNILIGENAQGKTNLLESIYTLALAKSHRTSNDKELIRFNSEYAKIEGVLNYRHGTMPLTMFITKKGKQVKVNHLEQSRLTQYVGHLNVVLFAPEDLNIVKGSPQIRRRFIDMELGQISAVYLNDLAQYQRILKQKNNYLKQLQLGQKQDTTMLEVLNQQFAQYALNVTLRREHFIKELESLAKPIHAGITNERETLSLTYLPSIKLSDMSKDEQTLLDEVITLLNDNIKREMDRGVCLFGPHRDDLGFNVNDMDAQTYGSQGQQRTTALSIKLAEIELMNIEVGEYPILLLDDVLSELDDSRQTHLLSTIQHKVQTFVTTTSVDGIDHEIMNNAKLYRINQGEIIK</sequence>
<dbReference type="NCBIfam" id="TIGR00611">
    <property type="entry name" value="recf"/>
    <property type="match status" value="1"/>
</dbReference>
<dbReference type="HAMAP" id="MF_00365">
    <property type="entry name" value="RecF"/>
    <property type="match status" value="1"/>
</dbReference>
<dbReference type="PANTHER" id="PTHR32182">
    <property type="entry name" value="DNA REPLICATION AND REPAIR PROTEIN RECF"/>
    <property type="match status" value="1"/>
</dbReference>
<dbReference type="GO" id="GO:0000731">
    <property type="term" value="P:DNA synthesis involved in DNA repair"/>
    <property type="evidence" value="ECO:0007669"/>
    <property type="project" value="TreeGrafter"/>
</dbReference>
<dbReference type="PATRIC" id="fig|1283.206.peg.1397"/>
<dbReference type="GO" id="GO:0003697">
    <property type="term" value="F:single-stranded DNA binding"/>
    <property type="evidence" value="ECO:0007669"/>
    <property type="project" value="UniProtKB-UniRule"/>
</dbReference>
<feature type="binding site" evidence="13">
    <location>
        <begin position="30"/>
        <end position="37"/>
    </location>
    <ligand>
        <name>ATP</name>
        <dbReference type="ChEBI" id="CHEBI:30616"/>
    </ligand>
</feature>
<keyword evidence="6 13" id="KW-0547">Nucleotide-binding</keyword>
<dbReference type="GO" id="GO:0006302">
    <property type="term" value="P:double-strand break repair"/>
    <property type="evidence" value="ECO:0007669"/>
    <property type="project" value="TreeGrafter"/>
</dbReference>
<evidence type="ECO:0000256" key="10">
    <source>
        <dbReference type="ARBA" id="ARBA00023204"/>
    </source>
</evidence>
<evidence type="ECO:0000256" key="2">
    <source>
        <dbReference type="ARBA" id="ARBA00008016"/>
    </source>
</evidence>
<dbReference type="STRING" id="1283.ShL2_00004"/>
<reference evidence="16" key="2">
    <citation type="journal article" date="2014" name="PLoS ONE">
        <title>Characterization of the staphylococcal cassette chromosome composite island of Staphylococcus haemolyticus SH32, a methicillin-resistant clinical isolate from China.</title>
        <authorList>
            <person name="Yu D."/>
            <person name="Pi B."/>
            <person name="Chen Y."/>
            <person name="Wang Y."/>
            <person name="Ruan Z."/>
            <person name="Otto M."/>
            <person name="Yu Y."/>
        </authorList>
    </citation>
    <scope>NUCLEOTIDE SEQUENCE</scope>
    <source>
        <strain evidence="16">SH32</strain>
    </source>
</reference>
<feature type="domain" description="RecF/RecN/SMC N-terminal" evidence="15">
    <location>
        <begin position="3"/>
        <end position="349"/>
    </location>
</feature>
<accession>A0A028ZH63</accession>
<keyword evidence="10 13" id="KW-0234">DNA repair</keyword>
<dbReference type="GO" id="GO:0009432">
    <property type="term" value="P:SOS response"/>
    <property type="evidence" value="ECO:0007669"/>
    <property type="project" value="UniProtKB-UniRule"/>
</dbReference>
<dbReference type="InterPro" id="IPR018078">
    <property type="entry name" value="DNA-binding_RecF_CS"/>
</dbReference>
<dbReference type="KEGG" id="shh:ShL2_00004"/>
<dbReference type="RefSeq" id="WP_016930931.1">
    <property type="nucleotide sequence ID" value="NZ_BKAY01000010.1"/>
</dbReference>
<organism evidence="16">
    <name type="scientific">Staphylococcus haemolyticus</name>
    <dbReference type="NCBI Taxonomy" id="1283"/>
    <lineage>
        <taxon>Bacteria</taxon>
        <taxon>Bacillati</taxon>
        <taxon>Bacillota</taxon>
        <taxon>Bacilli</taxon>
        <taxon>Bacillales</taxon>
        <taxon>Staphylococcaceae</taxon>
        <taxon>Staphylococcus</taxon>
    </lineage>
</organism>
<dbReference type="SUPFAM" id="SSF52540">
    <property type="entry name" value="P-loop containing nucleoside triphosphate hydrolases"/>
    <property type="match status" value="1"/>
</dbReference>
<keyword evidence="11 13" id="KW-0742">SOS response</keyword>
<keyword evidence="7 13" id="KW-0227">DNA damage</keyword>
<dbReference type="EMBL" id="KF006347">
    <property type="protein sequence ID" value="AHX99757.1"/>
    <property type="molecule type" value="Genomic_DNA"/>
</dbReference>
<dbReference type="PROSITE" id="PS00617">
    <property type="entry name" value="RECF_1"/>
    <property type="match status" value="1"/>
</dbReference>
<evidence type="ECO:0000256" key="12">
    <source>
        <dbReference type="ARBA" id="ARBA00025401"/>
    </source>
</evidence>
<dbReference type="Pfam" id="PF02463">
    <property type="entry name" value="SMC_N"/>
    <property type="match status" value="1"/>
</dbReference>
<evidence type="ECO:0000256" key="6">
    <source>
        <dbReference type="ARBA" id="ARBA00022741"/>
    </source>
</evidence>
<evidence type="ECO:0000313" key="16">
    <source>
        <dbReference type="EMBL" id="AHX99757.1"/>
    </source>
</evidence>
<dbReference type="InterPro" id="IPR003395">
    <property type="entry name" value="RecF/RecN/SMC_N"/>
</dbReference>
<gene>
    <name evidence="13" type="primary">recF</name>
    <name evidence="16" type="ORF">SHP0047</name>
</gene>
<dbReference type="Gene3D" id="1.20.1050.90">
    <property type="entry name" value="RecF/RecN/SMC, N-terminal domain"/>
    <property type="match status" value="1"/>
</dbReference>
<evidence type="ECO:0000256" key="1">
    <source>
        <dbReference type="ARBA" id="ARBA00004496"/>
    </source>
</evidence>
<dbReference type="CDD" id="cd03242">
    <property type="entry name" value="ABC_RecF"/>
    <property type="match status" value="1"/>
</dbReference>
<dbReference type="GO" id="GO:0005737">
    <property type="term" value="C:cytoplasm"/>
    <property type="evidence" value="ECO:0007669"/>
    <property type="project" value="UniProtKB-SubCell"/>
</dbReference>
<evidence type="ECO:0000256" key="3">
    <source>
        <dbReference type="ARBA" id="ARBA00020170"/>
    </source>
</evidence>
<evidence type="ECO:0000256" key="11">
    <source>
        <dbReference type="ARBA" id="ARBA00023236"/>
    </source>
</evidence>
<comment type="subcellular location">
    <subcellularLocation>
        <location evidence="1 13 14">Cytoplasm</location>
    </subcellularLocation>
</comment>
<dbReference type="GO" id="GO:0005524">
    <property type="term" value="F:ATP binding"/>
    <property type="evidence" value="ECO:0007669"/>
    <property type="project" value="UniProtKB-UniRule"/>
</dbReference>
<evidence type="ECO:0000259" key="15">
    <source>
        <dbReference type="Pfam" id="PF02463"/>
    </source>
</evidence>
<evidence type="ECO:0000256" key="7">
    <source>
        <dbReference type="ARBA" id="ARBA00022763"/>
    </source>
</evidence>
<keyword evidence="4 13" id="KW-0963">Cytoplasm</keyword>
<dbReference type="AlphaFoldDB" id="A0A028ZH63"/>
<dbReference type="FunFam" id="1.20.1050.90:FF:000002">
    <property type="entry name" value="DNA replication and repair protein RecF"/>
    <property type="match status" value="1"/>
</dbReference>
<proteinExistence type="inferred from homology"/>
<keyword evidence="8 13" id="KW-0067">ATP-binding</keyword>
<dbReference type="PANTHER" id="PTHR32182:SF0">
    <property type="entry name" value="DNA REPLICATION AND REPAIR PROTEIN RECF"/>
    <property type="match status" value="1"/>
</dbReference>
<evidence type="ECO:0000256" key="14">
    <source>
        <dbReference type="RuleBase" id="RU000578"/>
    </source>
</evidence>
<keyword evidence="9 13" id="KW-0238">DNA-binding</keyword>
<dbReference type="GO" id="GO:0006260">
    <property type="term" value="P:DNA replication"/>
    <property type="evidence" value="ECO:0007669"/>
    <property type="project" value="UniProtKB-UniRule"/>
</dbReference>
<evidence type="ECO:0000256" key="4">
    <source>
        <dbReference type="ARBA" id="ARBA00022490"/>
    </source>
</evidence>
<dbReference type="PROSITE" id="PS00618">
    <property type="entry name" value="RECF_2"/>
    <property type="match status" value="1"/>
</dbReference>
<evidence type="ECO:0000256" key="8">
    <source>
        <dbReference type="ARBA" id="ARBA00022840"/>
    </source>
</evidence>
<comment type="similarity">
    <text evidence="2 13 14">Belongs to the RecF family.</text>
</comment>
<dbReference type="InterPro" id="IPR001238">
    <property type="entry name" value="DNA-binding_RecF"/>
</dbReference>
<evidence type="ECO:0000256" key="5">
    <source>
        <dbReference type="ARBA" id="ARBA00022705"/>
    </source>
</evidence>
<dbReference type="InterPro" id="IPR042174">
    <property type="entry name" value="RecF_2"/>
</dbReference>
<dbReference type="InterPro" id="IPR027417">
    <property type="entry name" value="P-loop_NTPase"/>
</dbReference>
<dbReference type="GeneID" id="93779519"/>
<evidence type="ECO:0000256" key="9">
    <source>
        <dbReference type="ARBA" id="ARBA00023125"/>
    </source>
</evidence>
<reference evidence="16" key="1">
    <citation type="submission" date="2013-03" db="EMBL/GenBank/DDBJ databases">
        <authorList>
            <person name="Borui P."/>
            <person name="Yunsong Y."/>
        </authorList>
    </citation>
    <scope>NUCLEOTIDE SEQUENCE</scope>
    <source>
        <strain evidence="16">SH32</strain>
    </source>
</reference>
<evidence type="ECO:0000256" key="13">
    <source>
        <dbReference type="HAMAP-Rule" id="MF_00365"/>
    </source>
</evidence>
<name>A0A028ZH63_STAHA</name>